<dbReference type="GO" id="GO:0032991">
    <property type="term" value="C:protein-containing complex"/>
    <property type="evidence" value="ECO:0007669"/>
    <property type="project" value="UniProtKB-ARBA"/>
</dbReference>
<dbReference type="InterPro" id="IPR029030">
    <property type="entry name" value="Caspase-like_dom_sf"/>
</dbReference>
<dbReference type="Pfam" id="PF00656">
    <property type="entry name" value="Peptidase_C14"/>
    <property type="match status" value="1"/>
</dbReference>
<dbReference type="InterPro" id="IPR015917">
    <property type="entry name" value="Pept_C14A"/>
</dbReference>
<dbReference type="CDD" id="cd08792">
    <property type="entry name" value="DED_Caspase_8_10_r1"/>
    <property type="match status" value="1"/>
</dbReference>
<dbReference type="CDD" id="cd08334">
    <property type="entry name" value="DED_Caspase_8_10_r2"/>
    <property type="match status" value="1"/>
</dbReference>
<dbReference type="PRINTS" id="PR00376">
    <property type="entry name" value="IL1BCENZYME"/>
</dbReference>
<dbReference type="PROSITE" id="PS50208">
    <property type="entry name" value="CASPASE_P20"/>
    <property type="match status" value="1"/>
</dbReference>
<dbReference type="PROSITE" id="PS50168">
    <property type="entry name" value="DED"/>
    <property type="match status" value="2"/>
</dbReference>
<dbReference type="SUPFAM" id="SSF47986">
    <property type="entry name" value="DEATH domain"/>
    <property type="match status" value="2"/>
</dbReference>
<evidence type="ECO:0000256" key="1">
    <source>
        <dbReference type="ARBA" id="ARBA00004123"/>
    </source>
</evidence>
<keyword evidence="21" id="KW-1185">Reference proteome</keyword>
<evidence type="ECO:0000256" key="15">
    <source>
        <dbReference type="ARBA" id="ARBA00068172"/>
    </source>
</evidence>
<keyword evidence="8" id="KW-0677">Repeat</keyword>
<dbReference type="InterPro" id="IPR001875">
    <property type="entry name" value="DED_dom"/>
</dbReference>
<dbReference type="GO" id="GO:0051604">
    <property type="term" value="P:protein maturation"/>
    <property type="evidence" value="ECO:0007669"/>
    <property type="project" value="UniProtKB-ARBA"/>
</dbReference>
<reference evidence="20 21" key="1">
    <citation type="submission" date="2020-04" db="EMBL/GenBank/DDBJ databases">
        <title>Chromosome-level genome assembly of a cyprinid fish Onychostoma macrolepis by integration of Nanopore Sequencing, Bionano and Hi-C technology.</title>
        <authorList>
            <person name="Wang D."/>
        </authorList>
    </citation>
    <scope>NUCLEOTIDE SEQUENCE [LARGE SCALE GENOMIC DNA]</scope>
    <source>
        <strain evidence="20">SWU-2019</strain>
        <tissue evidence="20">Muscle</tissue>
    </source>
</reference>
<evidence type="ECO:0000313" key="20">
    <source>
        <dbReference type="EMBL" id="KAF4112001.1"/>
    </source>
</evidence>
<dbReference type="SUPFAM" id="SSF52129">
    <property type="entry name" value="Caspase-like"/>
    <property type="match status" value="1"/>
</dbReference>
<dbReference type="EC" id="3.4.22.61" evidence="14"/>
<keyword evidence="11" id="KW-0865">Zymogen</keyword>
<dbReference type="Proteomes" id="UP000579812">
    <property type="component" value="Unassembled WGS sequence"/>
</dbReference>
<evidence type="ECO:0000256" key="10">
    <source>
        <dbReference type="ARBA" id="ARBA00022807"/>
    </source>
</evidence>
<proteinExistence type="inferred from homology"/>
<keyword evidence="12" id="KW-0539">Nucleus</keyword>
<dbReference type="InterPro" id="IPR002138">
    <property type="entry name" value="Pept_C14_p10"/>
</dbReference>
<comment type="caution">
    <text evidence="20">The sequence shown here is derived from an EMBL/GenBank/DDBJ whole genome shotgun (WGS) entry which is preliminary data.</text>
</comment>
<protein>
    <recommendedName>
        <fullName evidence="15">Caspase-8</fullName>
        <ecNumber evidence="14">3.4.22.61</ecNumber>
    </recommendedName>
</protein>
<evidence type="ECO:0000256" key="13">
    <source>
        <dbReference type="ARBA" id="ARBA00051626"/>
    </source>
</evidence>
<sequence length="506" mass="57903">MSLPVEIEKLERLKLKLDVVNIKNMDLQKFHKIDENLTSSEVAQLKFLCMDLIPKKRLETVTDAKELFLRLDEQALLEDGLLVPELLITIGRLDLLGILKMSKDNVERNLLQRDASSKGVSAYRKMLFRISEDMTEENFRAVKFLVEIPRAKLGTSATFLDVMIEMEKLQKLGEDNLDELYCILDKCDKQLACRIEEYRAREQGGRLPLREVFGNVQVSFPDESMPRYQMETVHLSPCFTLGRRDSVVTDSDTEPRTGEYYNVTQLPLGYCLIINNFNFKERSSLTNRTGTDKDKDDLSRVFRRMHFEVEVQDDLTASDMKDVIRHFANRDHTRMGAFVCCVLSHGEKGTVLGVDGVEVEIRELTVPIAQCRTLASKPKLFFIQACQGNEGQNGVLTADAPENATEEDPYVEDAYNPAAHSIPIEADMLIGMATVERYQSYRHTKDGSIYIQELCNQLENLCPRKEDILSILTKVNREVSLKSLRGRKQMPEPRYTLTKKLVLPMD</sequence>
<dbReference type="SMART" id="SM00115">
    <property type="entry name" value="CASc"/>
    <property type="match status" value="1"/>
</dbReference>
<feature type="domain" description="DED" evidence="17">
    <location>
        <begin position="30"/>
        <end position="101"/>
    </location>
</feature>
<dbReference type="InterPro" id="IPR011600">
    <property type="entry name" value="Pept_C14_caspase"/>
</dbReference>
<keyword evidence="6" id="KW-0645">Protease</keyword>
<name>A0A7J6CY35_9TELE</name>
<feature type="domain" description="DED" evidence="17">
    <location>
        <begin position="122"/>
        <end position="197"/>
    </location>
</feature>
<keyword evidence="4" id="KW-0963">Cytoplasm</keyword>
<dbReference type="PROSITE" id="PS50207">
    <property type="entry name" value="CASPASE_P10"/>
    <property type="match status" value="1"/>
</dbReference>
<accession>A0A7J6CY35</accession>
<evidence type="ECO:0000256" key="11">
    <source>
        <dbReference type="ARBA" id="ARBA00023145"/>
    </source>
</evidence>
<feature type="domain" description="Caspase family p20" evidence="19">
    <location>
        <begin position="267"/>
        <end position="390"/>
    </location>
</feature>
<evidence type="ECO:0000313" key="21">
    <source>
        <dbReference type="Proteomes" id="UP000579812"/>
    </source>
</evidence>
<evidence type="ECO:0000256" key="8">
    <source>
        <dbReference type="ARBA" id="ARBA00022737"/>
    </source>
</evidence>
<evidence type="ECO:0000256" key="7">
    <source>
        <dbReference type="ARBA" id="ARBA00022703"/>
    </source>
</evidence>
<evidence type="ECO:0000256" key="16">
    <source>
        <dbReference type="RuleBase" id="RU003971"/>
    </source>
</evidence>
<dbReference type="Gene3D" id="3.40.50.1460">
    <property type="match status" value="1"/>
</dbReference>
<evidence type="ECO:0000256" key="6">
    <source>
        <dbReference type="ARBA" id="ARBA00022670"/>
    </source>
</evidence>
<evidence type="ECO:0000259" key="17">
    <source>
        <dbReference type="PROSITE" id="PS50168"/>
    </source>
</evidence>
<comment type="similarity">
    <text evidence="3 16">Belongs to the peptidase C14A family.</text>
</comment>
<keyword evidence="7" id="KW-0053">Apoptosis</keyword>
<dbReference type="GO" id="GO:0005737">
    <property type="term" value="C:cytoplasm"/>
    <property type="evidence" value="ECO:0007669"/>
    <property type="project" value="UniProtKB-SubCell"/>
</dbReference>
<dbReference type="AlphaFoldDB" id="A0A7J6CY35"/>
<dbReference type="InterPro" id="IPR033139">
    <property type="entry name" value="Caspase_cys_AS"/>
</dbReference>
<feature type="domain" description="Caspase family p10" evidence="18">
    <location>
        <begin position="418"/>
        <end position="505"/>
    </location>
</feature>
<dbReference type="FunFam" id="1.10.533.10:FF:000016">
    <property type="entry name" value="CASP8 and FADD-like apoptosis regulator"/>
    <property type="match status" value="1"/>
</dbReference>
<evidence type="ECO:0000256" key="3">
    <source>
        <dbReference type="ARBA" id="ARBA00010134"/>
    </source>
</evidence>
<organism evidence="20 21">
    <name type="scientific">Onychostoma macrolepis</name>
    <dbReference type="NCBI Taxonomy" id="369639"/>
    <lineage>
        <taxon>Eukaryota</taxon>
        <taxon>Metazoa</taxon>
        <taxon>Chordata</taxon>
        <taxon>Craniata</taxon>
        <taxon>Vertebrata</taxon>
        <taxon>Euteleostomi</taxon>
        <taxon>Actinopterygii</taxon>
        <taxon>Neopterygii</taxon>
        <taxon>Teleostei</taxon>
        <taxon>Ostariophysi</taxon>
        <taxon>Cypriniformes</taxon>
        <taxon>Cyprinidae</taxon>
        <taxon>Acrossocheilinae</taxon>
        <taxon>Onychostoma</taxon>
    </lineage>
</organism>
<dbReference type="SMART" id="SM00031">
    <property type="entry name" value="DED"/>
    <property type="match status" value="2"/>
</dbReference>
<keyword evidence="9" id="KW-0378">Hydrolase</keyword>
<dbReference type="Pfam" id="PF01335">
    <property type="entry name" value="DED"/>
    <property type="match status" value="2"/>
</dbReference>
<evidence type="ECO:0000256" key="4">
    <source>
        <dbReference type="ARBA" id="ARBA00022490"/>
    </source>
</evidence>
<evidence type="ECO:0000259" key="18">
    <source>
        <dbReference type="PROSITE" id="PS50207"/>
    </source>
</evidence>
<dbReference type="PANTHER" id="PTHR48169:SF7">
    <property type="entry name" value="CASPASE 10"/>
    <property type="match status" value="1"/>
</dbReference>
<dbReference type="GO" id="GO:0006915">
    <property type="term" value="P:apoptotic process"/>
    <property type="evidence" value="ECO:0007669"/>
    <property type="project" value="UniProtKB-KW"/>
</dbReference>
<dbReference type="InterPro" id="IPR011029">
    <property type="entry name" value="DEATH-like_dom_sf"/>
</dbReference>
<evidence type="ECO:0000256" key="12">
    <source>
        <dbReference type="ARBA" id="ARBA00023242"/>
    </source>
</evidence>
<dbReference type="GO" id="GO:0006508">
    <property type="term" value="P:proteolysis"/>
    <property type="evidence" value="ECO:0007669"/>
    <property type="project" value="UniProtKB-KW"/>
</dbReference>
<keyword evidence="10" id="KW-0788">Thiol protease</keyword>
<dbReference type="GO" id="GO:0005634">
    <property type="term" value="C:nucleus"/>
    <property type="evidence" value="ECO:0007669"/>
    <property type="project" value="UniProtKB-SubCell"/>
</dbReference>
<dbReference type="FunFam" id="3.40.50.1460:FF:000008">
    <property type="entry name" value="caspase-8 isoform X1"/>
    <property type="match status" value="1"/>
</dbReference>
<evidence type="ECO:0000256" key="9">
    <source>
        <dbReference type="ARBA" id="ARBA00022801"/>
    </source>
</evidence>
<evidence type="ECO:0000256" key="5">
    <source>
        <dbReference type="ARBA" id="ARBA00022553"/>
    </source>
</evidence>
<dbReference type="InterPro" id="IPR001309">
    <property type="entry name" value="Pept_C14_p20"/>
</dbReference>
<gene>
    <name evidence="20" type="ORF">G5714_006796</name>
</gene>
<comment type="catalytic activity">
    <reaction evidence="13">
        <text>Strict requirement for Asp at position P1 and has a preferred cleavage sequence of (Leu/Asp/Val)-Glu-Thr-Asp-|-(Gly/Ser/Ala).</text>
        <dbReference type="EC" id="3.4.22.61"/>
    </reaction>
</comment>
<dbReference type="EMBL" id="JAAMOB010000006">
    <property type="protein sequence ID" value="KAF4112001.1"/>
    <property type="molecule type" value="Genomic_DNA"/>
</dbReference>
<dbReference type="GO" id="GO:0005886">
    <property type="term" value="C:plasma membrane"/>
    <property type="evidence" value="ECO:0007669"/>
    <property type="project" value="UniProtKB-ARBA"/>
</dbReference>
<comment type="subcellular location">
    <subcellularLocation>
        <location evidence="2">Cytoplasm</location>
    </subcellularLocation>
    <subcellularLocation>
        <location evidence="1">Nucleus</location>
    </subcellularLocation>
</comment>
<keyword evidence="5" id="KW-0597">Phosphoprotein</keyword>
<dbReference type="GO" id="GO:0043065">
    <property type="term" value="P:positive regulation of apoptotic process"/>
    <property type="evidence" value="ECO:0007669"/>
    <property type="project" value="UniProtKB-ARBA"/>
</dbReference>
<dbReference type="GO" id="GO:0004197">
    <property type="term" value="F:cysteine-type endopeptidase activity"/>
    <property type="evidence" value="ECO:0007669"/>
    <property type="project" value="InterPro"/>
</dbReference>
<dbReference type="CDD" id="cd00032">
    <property type="entry name" value="CASc"/>
    <property type="match status" value="1"/>
</dbReference>
<dbReference type="Gene3D" id="1.10.533.10">
    <property type="entry name" value="Death Domain, Fas"/>
    <property type="match status" value="2"/>
</dbReference>
<evidence type="ECO:0000256" key="14">
    <source>
        <dbReference type="ARBA" id="ARBA00066479"/>
    </source>
</evidence>
<evidence type="ECO:0000259" key="19">
    <source>
        <dbReference type="PROSITE" id="PS50208"/>
    </source>
</evidence>
<dbReference type="PANTHER" id="PTHR48169">
    <property type="entry name" value="DED DOMAIN-CONTAINING PROTEIN"/>
    <property type="match status" value="1"/>
</dbReference>
<evidence type="ECO:0000256" key="2">
    <source>
        <dbReference type="ARBA" id="ARBA00004496"/>
    </source>
</evidence>
<dbReference type="PROSITE" id="PS01122">
    <property type="entry name" value="CASPASE_CYS"/>
    <property type="match status" value="1"/>
</dbReference>